<evidence type="ECO:0000259" key="1">
    <source>
        <dbReference type="Pfam" id="PF00534"/>
    </source>
</evidence>
<sequence>MTRVLMCGPIAKAGGVSAHTINLTNSLLRTGSTVIPYSFLGDSKKELEPSEVNGFRKTYYRTLGLIIESYKKRSEYDIIHIQTSGGIFSFISSISGIAAAKMLKKHSVVTFHFSWIDFYKRYHGIISFVIQNCDTFVTVSERNKRLLLDYVADNCASRIKVIPNGYDDSLFKPLLKEDSKKKLQIPSESIVIVSIGNLLPHKGHKNLIEAVSILKQKFQLDNLLCYIVGNGPSYNELESLIKEYSLEDSVILTGRVKWDDLPLYLNSSETLIFPSFLDGESFGIVQIEAMGCGKPVVATRNGGSEEVVISDDYGLLVEPGDSQDLAEKIGIALDKKWDQEKILSHVQQYQWENIAKQIQHIYTSTPRK</sequence>
<dbReference type="Proteomes" id="UP000297295">
    <property type="component" value="Unassembled WGS sequence"/>
</dbReference>
<proteinExistence type="predicted"/>
<dbReference type="AlphaFoldDB" id="A0A4E0QXV0"/>
<dbReference type="SUPFAM" id="SSF53756">
    <property type="entry name" value="UDP-Glycosyltransferase/glycogen phosphorylase"/>
    <property type="match status" value="1"/>
</dbReference>
<dbReference type="GO" id="GO:0016757">
    <property type="term" value="F:glycosyltransferase activity"/>
    <property type="evidence" value="ECO:0007669"/>
    <property type="project" value="InterPro"/>
</dbReference>
<keyword evidence="4" id="KW-1185">Reference proteome</keyword>
<dbReference type="EMBL" id="PGGK01000010">
    <property type="protein sequence ID" value="TGC08298.1"/>
    <property type="molecule type" value="Genomic_DNA"/>
</dbReference>
<keyword evidence="3" id="KW-0808">Transferase</keyword>
<accession>A0A4E0QXV0</accession>
<dbReference type="InterPro" id="IPR001296">
    <property type="entry name" value="Glyco_trans_1"/>
</dbReference>
<evidence type="ECO:0000259" key="2">
    <source>
        <dbReference type="Pfam" id="PF13439"/>
    </source>
</evidence>
<organism evidence="3 4">
    <name type="scientific">Methanolobus halotolerans</name>
    <dbReference type="NCBI Taxonomy" id="2052935"/>
    <lineage>
        <taxon>Archaea</taxon>
        <taxon>Methanobacteriati</taxon>
        <taxon>Methanobacteriota</taxon>
        <taxon>Stenosarchaea group</taxon>
        <taxon>Methanomicrobia</taxon>
        <taxon>Methanosarcinales</taxon>
        <taxon>Methanosarcinaceae</taxon>
        <taxon>Methanolobus</taxon>
    </lineage>
</organism>
<dbReference type="Gene3D" id="3.40.50.2000">
    <property type="entry name" value="Glycogen Phosphorylase B"/>
    <property type="match status" value="2"/>
</dbReference>
<comment type="caution">
    <text evidence="3">The sequence shown here is derived from an EMBL/GenBank/DDBJ whole genome shotgun (WGS) entry which is preliminary data.</text>
</comment>
<reference evidence="3 4" key="1">
    <citation type="submission" date="2017-11" db="EMBL/GenBank/DDBJ databases">
        <title>Isolation and Characterization of Methanogenic Archaea from Saline Meromictic Lake at Siberia.</title>
        <authorList>
            <person name="Shen Y."/>
            <person name="Huang H.-H."/>
            <person name="Lai M.-C."/>
            <person name="Chen S.-C."/>
        </authorList>
    </citation>
    <scope>NUCLEOTIDE SEQUENCE [LARGE SCALE GENOMIC DNA]</scope>
    <source>
        <strain evidence="3 4">SY-01</strain>
    </source>
</reference>
<dbReference type="PANTHER" id="PTHR12526:SF634">
    <property type="entry name" value="BLL3361 PROTEIN"/>
    <property type="match status" value="1"/>
</dbReference>
<protein>
    <submittedName>
        <fullName evidence="3">Glycosyltransferase family 4 protein</fullName>
    </submittedName>
</protein>
<dbReference type="PANTHER" id="PTHR12526">
    <property type="entry name" value="GLYCOSYLTRANSFERASE"/>
    <property type="match status" value="1"/>
</dbReference>
<feature type="domain" description="Glycosyl transferase family 1" evidence="1">
    <location>
        <begin position="176"/>
        <end position="336"/>
    </location>
</feature>
<evidence type="ECO:0000313" key="4">
    <source>
        <dbReference type="Proteomes" id="UP000297295"/>
    </source>
</evidence>
<feature type="domain" description="Glycosyltransferase subfamily 4-like N-terminal" evidence="2">
    <location>
        <begin position="14"/>
        <end position="169"/>
    </location>
</feature>
<dbReference type="Pfam" id="PF13439">
    <property type="entry name" value="Glyco_transf_4"/>
    <property type="match status" value="1"/>
</dbReference>
<evidence type="ECO:0000313" key="3">
    <source>
        <dbReference type="EMBL" id="TGC08298.1"/>
    </source>
</evidence>
<dbReference type="InterPro" id="IPR028098">
    <property type="entry name" value="Glyco_trans_4-like_N"/>
</dbReference>
<dbReference type="CDD" id="cd03801">
    <property type="entry name" value="GT4_PimA-like"/>
    <property type="match status" value="1"/>
</dbReference>
<gene>
    <name evidence="3" type="ORF">CUN85_09465</name>
</gene>
<name>A0A4E0QXV0_9EURY</name>
<dbReference type="Pfam" id="PF00534">
    <property type="entry name" value="Glycos_transf_1"/>
    <property type="match status" value="1"/>
</dbReference>